<evidence type="ECO:0000256" key="7">
    <source>
        <dbReference type="RuleBase" id="RU003942"/>
    </source>
</evidence>
<keyword evidence="10" id="KW-1185">Reference proteome</keyword>
<feature type="transmembrane region" description="Helical" evidence="8">
    <location>
        <begin position="33"/>
        <end position="50"/>
    </location>
</feature>
<keyword evidence="4 7" id="KW-0812">Transmembrane</keyword>
<keyword evidence="2" id="KW-0813">Transport</keyword>
<dbReference type="InterPro" id="IPR037185">
    <property type="entry name" value="EmrE-like"/>
</dbReference>
<dbReference type="InterPro" id="IPR000390">
    <property type="entry name" value="Small_drug/metabolite_transptr"/>
</dbReference>
<dbReference type="AlphaFoldDB" id="A0A6L9SGM0"/>
<feature type="transmembrane region" description="Helical" evidence="8">
    <location>
        <begin position="84"/>
        <end position="103"/>
    </location>
</feature>
<dbReference type="GO" id="GO:0022857">
    <property type="term" value="F:transmembrane transporter activity"/>
    <property type="evidence" value="ECO:0007669"/>
    <property type="project" value="InterPro"/>
</dbReference>
<evidence type="ECO:0000256" key="2">
    <source>
        <dbReference type="ARBA" id="ARBA00022448"/>
    </source>
</evidence>
<dbReference type="FunFam" id="1.10.3730.20:FF:000001">
    <property type="entry name" value="Quaternary ammonium compound resistance transporter SugE"/>
    <property type="match status" value="1"/>
</dbReference>
<dbReference type="InterPro" id="IPR045324">
    <property type="entry name" value="Small_multidrug_res"/>
</dbReference>
<protein>
    <submittedName>
        <fullName evidence="9">Multidrug efflux SMR transporter</fullName>
    </submittedName>
</protein>
<evidence type="ECO:0000256" key="5">
    <source>
        <dbReference type="ARBA" id="ARBA00022989"/>
    </source>
</evidence>
<feature type="transmembrane region" description="Helical" evidence="8">
    <location>
        <begin position="57"/>
        <end position="78"/>
    </location>
</feature>
<keyword evidence="5 8" id="KW-1133">Transmembrane helix</keyword>
<keyword evidence="6 8" id="KW-0472">Membrane</keyword>
<reference evidence="9 10" key="1">
    <citation type="submission" date="2020-02" db="EMBL/GenBank/DDBJ databases">
        <authorList>
            <person name="Li X.-J."/>
            <person name="Han X.-M."/>
        </authorList>
    </citation>
    <scope>NUCLEOTIDE SEQUENCE [LARGE SCALE GENOMIC DNA]</scope>
    <source>
        <strain evidence="9 10">CCTCC AB 2017055</strain>
    </source>
</reference>
<comment type="similarity">
    <text evidence="7">Belongs to the drug/metabolite transporter (DMT) superfamily. Small multidrug resistance (SMR) (TC 2.A.7.1) family.</text>
</comment>
<dbReference type="Gene3D" id="1.10.3730.20">
    <property type="match status" value="1"/>
</dbReference>
<dbReference type="GO" id="GO:0005886">
    <property type="term" value="C:plasma membrane"/>
    <property type="evidence" value="ECO:0007669"/>
    <property type="project" value="UniProtKB-SubCell"/>
</dbReference>
<organism evidence="9 10">
    <name type="scientific">Phytoactinopolyspora halotolerans</name>
    <dbReference type="NCBI Taxonomy" id="1981512"/>
    <lineage>
        <taxon>Bacteria</taxon>
        <taxon>Bacillati</taxon>
        <taxon>Actinomycetota</taxon>
        <taxon>Actinomycetes</taxon>
        <taxon>Jiangellales</taxon>
        <taxon>Jiangellaceae</taxon>
        <taxon>Phytoactinopolyspora</taxon>
    </lineage>
</organism>
<name>A0A6L9SGM0_9ACTN</name>
<dbReference type="PANTHER" id="PTHR30561:SF0">
    <property type="entry name" value="GUANIDINIUM EXPORTER"/>
    <property type="match status" value="1"/>
</dbReference>
<dbReference type="EMBL" id="JAAGOA010000034">
    <property type="protein sequence ID" value="NEE04426.1"/>
    <property type="molecule type" value="Genomic_DNA"/>
</dbReference>
<dbReference type="RefSeq" id="WP_163744949.1">
    <property type="nucleotide sequence ID" value="NZ_JAAGOA010000034.1"/>
</dbReference>
<comment type="caution">
    <text evidence="9">The sequence shown here is derived from an EMBL/GenBank/DDBJ whole genome shotgun (WGS) entry which is preliminary data.</text>
</comment>
<dbReference type="Proteomes" id="UP000475214">
    <property type="component" value="Unassembled WGS sequence"/>
</dbReference>
<sequence length="105" mass="10579">MAWIVLIAAALLETVWAIALKKSDGFSHVWPSTIGIAAAVTSFVLLALALRSLPVGTAYAVWVGLGAAGVVAAGIAVFGDDASLLRIGAVALILIGVVGLRVLGE</sequence>
<evidence type="ECO:0000256" key="3">
    <source>
        <dbReference type="ARBA" id="ARBA00022475"/>
    </source>
</evidence>
<evidence type="ECO:0000313" key="10">
    <source>
        <dbReference type="Proteomes" id="UP000475214"/>
    </source>
</evidence>
<evidence type="ECO:0000256" key="1">
    <source>
        <dbReference type="ARBA" id="ARBA00004651"/>
    </source>
</evidence>
<accession>A0A6L9SGM0</accession>
<dbReference type="Pfam" id="PF00893">
    <property type="entry name" value="Multi_Drug_Res"/>
    <property type="match status" value="1"/>
</dbReference>
<comment type="subcellular location">
    <subcellularLocation>
        <location evidence="1 7">Cell membrane</location>
        <topology evidence="1 7">Multi-pass membrane protein</topology>
    </subcellularLocation>
</comment>
<dbReference type="SUPFAM" id="SSF103481">
    <property type="entry name" value="Multidrug resistance efflux transporter EmrE"/>
    <property type="match status" value="1"/>
</dbReference>
<evidence type="ECO:0000256" key="6">
    <source>
        <dbReference type="ARBA" id="ARBA00023136"/>
    </source>
</evidence>
<evidence type="ECO:0000256" key="8">
    <source>
        <dbReference type="SAM" id="Phobius"/>
    </source>
</evidence>
<evidence type="ECO:0000256" key="4">
    <source>
        <dbReference type="ARBA" id="ARBA00022692"/>
    </source>
</evidence>
<proteinExistence type="inferred from homology"/>
<dbReference type="PANTHER" id="PTHR30561">
    <property type="entry name" value="SMR FAMILY PROTON-DEPENDENT DRUG EFFLUX TRANSPORTER SUGE"/>
    <property type="match status" value="1"/>
</dbReference>
<gene>
    <name evidence="9" type="ORF">G1H10_30090</name>
</gene>
<keyword evidence="3" id="KW-1003">Cell membrane</keyword>
<evidence type="ECO:0000313" key="9">
    <source>
        <dbReference type="EMBL" id="NEE04426.1"/>
    </source>
</evidence>